<dbReference type="EMBL" id="JAMOIM010000005">
    <property type="protein sequence ID" value="MCW6508347.1"/>
    <property type="molecule type" value="Genomic_DNA"/>
</dbReference>
<dbReference type="AlphaFoldDB" id="A0AA41YWB7"/>
<name>A0AA41YWB7_9HYPH</name>
<evidence type="ECO:0000256" key="1">
    <source>
        <dbReference type="SAM" id="SignalP"/>
    </source>
</evidence>
<keyword evidence="3" id="KW-1185">Reference proteome</keyword>
<evidence type="ECO:0000313" key="3">
    <source>
        <dbReference type="Proteomes" id="UP001165667"/>
    </source>
</evidence>
<accession>A0AA41YWB7</accession>
<comment type="caution">
    <text evidence="2">The sequence shown here is derived from an EMBL/GenBank/DDBJ whole genome shotgun (WGS) entry which is preliminary data.</text>
</comment>
<feature type="signal peptide" evidence="1">
    <location>
        <begin position="1"/>
        <end position="26"/>
    </location>
</feature>
<evidence type="ECO:0000313" key="2">
    <source>
        <dbReference type="EMBL" id="MCW6508347.1"/>
    </source>
</evidence>
<protein>
    <submittedName>
        <fullName evidence="2">Uncharacterized protein</fullName>
    </submittedName>
</protein>
<proteinExistence type="predicted"/>
<sequence length="48" mass="4687">MPSLKTLSVGSAVSLAAMSVAGTAFAAGADQGGLIHLATKQTIGSSRR</sequence>
<gene>
    <name evidence="2" type="ORF">M8523_09965</name>
</gene>
<keyword evidence="1" id="KW-0732">Signal</keyword>
<feature type="chain" id="PRO_5041442854" evidence="1">
    <location>
        <begin position="27"/>
        <end position="48"/>
    </location>
</feature>
<organism evidence="2 3">
    <name type="scientific">Lichenifustis flavocetrariae</name>
    <dbReference type="NCBI Taxonomy" id="2949735"/>
    <lineage>
        <taxon>Bacteria</taxon>
        <taxon>Pseudomonadati</taxon>
        <taxon>Pseudomonadota</taxon>
        <taxon>Alphaproteobacteria</taxon>
        <taxon>Hyphomicrobiales</taxon>
        <taxon>Lichenihabitantaceae</taxon>
        <taxon>Lichenifustis</taxon>
    </lineage>
</organism>
<reference evidence="2" key="1">
    <citation type="submission" date="2022-05" db="EMBL/GenBank/DDBJ databases">
        <authorList>
            <person name="Pankratov T."/>
        </authorList>
    </citation>
    <scope>NUCLEOTIDE SEQUENCE</scope>
    <source>
        <strain evidence="2">BP6-180914</strain>
    </source>
</reference>
<dbReference type="Proteomes" id="UP001165667">
    <property type="component" value="Unassembled WGS sequence"/>
</dbReference>
<dbReference type="RefSeq" id="WP_282584713.1">
    <property type="nucleotide sequence ID" value="NZ_JAMOIM010000005.1"/>
</dbReference>